<evidence type="ECO:0000256" key="6">
    <source>
        <dbReference type="ARBA" id="ARBA00023136"/>
    </source>
</evidence>
<dbReference type="PANTHER" id="PTHR48090">
    <property type="entry name" value="UNDECAPRENYL-PHOSPHATE 4-DEOXY-4-FORMAMIDO-L-ARABINOSE TRANSFERASE-RELATED"/>
    <property type="match status" value="1"/>
</dbReference>
<dbReference type="Proteomes" id="UP000811899">
    <property type="component" value="Unassembled WGS sequence"/>
</dbReference>
<dbReference type="CDD" id="cd04187">
    <property type="entry name" value="DPM1_like_bac"/>
    <property type="match status" value="1"/>
</dbReference>
<keyword evidence="6 7" id="KW-0472">Membrane</keyword>
<keyword evidence="2" id="KW-0328">Glycosyltransferase</keyword>
<accession>A0AAW4KZT6</accession>
<evidence type="ECO:0000256" key="7">
    <source>
        <dbReference type="SAM" id="Phobius"/>
    </source>
</evidence>
<dbReference type="SUPFAM" id="SSF53448">
    <property type="entry name" value="Nucleotide-diphospho-sugar transferases"/>
    <property type="match status" value="1"/>
</dbReference>
<dbReference type="InterPro" id="IPR050256">
    <property type="entry name" value="Glycosyltransferase_2"/>
</dbReference>
<keyword evidence="3" id="KW-0808">Transferase</keyword>
<dbReference type="GO" id="GO:0016757">
    <property type="term" value="F:glycosyltransferase activity"/>
    <property type="evidence" value="ECO:0007669"/>
    <property type="project" value="UniProtKB-KW"/>
</dbReference>
<keyword evidence="5 7" id="KW-1133">Transmembrane helix</keyword>
<dbReference type="RefSeq" id="WP_214170175.1">
    <property type="nucleotide sequence ID" value="NZ_JAHCVJ010000001.1"/>
</dbReference>
<dbReference type="AlphaFoldDB" id="A0AAW4KZT6"/>
<evidence type="ECO:0000256" key="1">
    <source>
        <dbReference type="ARBA" id="ARBA00004141"/>
    </source>
</evidence>
<dbReference type="Pfam" id="PF00535">
    <property type="entry name" value="Glycos_transf_2"/>
    <property type="match status" value="1"/>
</dbReference>
<evidence type="ECO:0000313" key="10">
    <source>
        <dbReference type="Proteomes" id="UP000811899"/>
    </source>
</evidence>
<dbReference type="InterPro" id="IPR029044">
    <property type="entry name" value="Nucleotide-diphossugar_trans"/>
</dbReference>
<organism evidence="9 10">
    <name type="scientific">Geoanaerobacter pelophilus</name>
    <dbReference type="NCBI Taxonomy" id="60036"/>
    <lineage>
        <taxon>Bacteria</taxon>
        <taxon>Pseudomonadati</taxon>
        <taxon>Thermodesulfobacteriota</taxon>
        <taxon>Desulfuromonadia</taxon>
        <taxon>Geobacterales</taxon>
        <taxon>Geobacteraceae</taxon>
        <taxon>Geoanaerobacter</taxon>
    </lineage>
</organism>
<dbReference type="PANTHER" id="PTHR48090:SF1">
    <property type="entry name" value="PROPHAGE BACTOPRENOL GLUCOSYL TRANSFERASE HOMOLOG"/>
    <property type="match status" value="1"/>
</dbReference>
<dbReference type="Gene3D" id="3.90.550.10">
    <property type="entry name" value="Spore Coat Polysaccharide Biosynthesis Protein SpsA, Chain A"/>
    <property type="match status" value="1"/>
</dbReference>
<protein>
    <submittedName>
        <fullName evidence="9">Glycosyltransferase family 2 protein</fullName>
    </submittedName>
</protein>
<comment type="subcellular location">
    <subcellularLocation>
        <location evidence="1">Membrane</location>
        <topology evidence="1">Multi-pass membrane protein</topology>
    </subcellularLocation>
</comment>
<evidence type="ECO:0000256" key="3">
    <source>
        <dbReference type="ARBA" id="ARBA00022679"/>
    </source>
</evidence>
<gene>
    <name evidence="9" type="ORF">KI809_03900</name>
</gene>
<evidence type="ECO:0000256" key="4">
    <source>
        <dbReference type="ARBA" id="ARBA00022692"/>
    </source>
</evidence>
<evidence type="ECO:0000259" key="8">
    <source>
        <dbReference type="Pfam" id="PF00535"/>
    </source>
</evidence>
<evidence type="ECO:0000313" key="9">
    <source>
        <dbReference type="EMBL" id="MBT0663437.1"/>
    </source>
</evidence>
<sequence>MKTSAENKTKLISIVTPCFNEEDNVAELYRQVQEVLATLPEYRFEHIFIDNDSKDRTVEILKGIAARDRNVKIIVNSRNFGHLRSPTHGILQAHGDAVILLVADLQDPPPMIRDFVRKWEEGYKVVLGVKTNSEETPAMFMIRKMYYNLIGRLSDIELTKNNTGFGLYDRCIVEPLRRMDDPYPYFRGIVSEIGFEKAIIEYLQPVRKRGITKNNFYTLYDTAMLGITNHSRVPLRMATMLGFAMSALSLLVSIGYLAAKLVFWDRFSAGMAPVVIGLFFFSSVQLFFIGILGEYIGLIYTQVQKRPLVIEKERINFDKDA</sequence>
<evidence type="ECO:0000256" key="2">
    <source>
        <dbReference type="ARBA" id="ARBA00022676"/>
    </source>
</evidence>
<feature type="transmembrane region" description="Helical" evidence="7">
    <location>
        <begin position="240"/>
        <end position="259"/>
    </location>
</feature>
<keyword evidence="4 7" id="KW-0812">Transmembrane</keyword>
<evidence type="ECO:0000256" key="5">
    <source>
        <dbReference type="ARBA" id="ARBA00022989"/>
    </source>
</evidence>
<dbReference type="InterPro" id="IPR001173">
    <property type="entry name" value="Glyco_trans_2-like"/>
</dbReference>
<name>A0AAW4KZT6_9BACT</name>
<reference evidence="9 10" key="1">
    <citation type="submission" date="2021-05" db="EMBL/GenBank/DDBJ databases">
        <title>The draft genome of Geobacter pelophilus DSM 12255.</title>
        <authorList>
            <person name="Xu Z."/>
            <person name="Masuda Y."/>
            <person name="Itoh H."/>
            <person name="Senoo K."/>
        </authorList>
    </citation>
    <scope>NUCLEOTIDE SEQUENCE [LARGE SCALE GENOMIC DNA]</scope>
    <source>
        <strain evidence="9 10">DSM 12255</strain>
    </source>
</reference>
<comment type="caution">
    <text evidence="9">The sequence shown here is derived from an EMBL/GenBank/DDBJ whole genome shotgun (WGS) entry which is preliminary data.</text>
</comment>
<proteinExistence type="predicted"/>
<dbReference type="EMBL" id="JAHCVJ010000001">
    <property type="protein sequence ID" value="MBT0663437.1"/>
    <property type="molecule type" value="Genomic_DNA"/>
</dbReference>
<feature type="transmembrane region" description="Helical" evidence="7">
    <location>
        <begin position="271"/>
        <end position="296"/>
    </location>
</feature>
<keyword evidence="10" id="KW-1185">Reference proteome</keyword>
<feature type="domain" description="Glycosyltransferase 2-like" evidence="8">
    <location>
        <begin position="13"/>
        <end position="144"/>
    </location>
</feature>
<dbReference type="GO" id="GO:0005886">
    <property type="term" value="C:plasma membrane"/>
    <property type="evidence" value="ECO:0007669"/>
    <property type="project" value="TreeGrafter"/>
</dbReference>